<feature type="region of interest" description="Disordered" evidence="1">
    <location>
        <begin position="36"/>
        <end position="78"/>
    </location>
</feature>
<comment type="caution">
    <text evidence="3">The sequence shown here is derived from an EMBL/GenBank/DDBJ whole genome shotgun (WGS) entry which is preliminary data.</text>
</comment>
<dbReference type="STRING" id="1238182.C882_1412"/>
<dbReference type="Proteomes" id="UP000009881">
    <property type="component" value="Unassembled WGS sequence"/>
</dbReference>
<dbReference type="EMBL" id="ANHY01000019">
    <property type="protein sequence ID" value="EKV27566.1"/>
    <property type="molecule type" value="Genomic_DNA"/>
</dbReference>
<keyword evidence="2" id="KW-0812">Transmembrane</keyword>
<dbReference type="RefSeq" id="WP_009542068.1">
    <property type="nucleotide sequence ID" value="NZ_ANHY01000019.1"/>
</dbReference>
<proteinExistence type="predicted"/>
<feature type="transmembrane region" description="Helical" evidence="2">
    <location>
        <begin position="12"/>
        <end position="32"/>
    </location>
</feature>
<evidence type="ECO:0000313" key="4">
    <source>
        <dbReference type="Proteomes" id="UP000009881"/>
    </source>
</evidence>
<keyword evidence="2" id="KW-0472">Membrane</keyword>
<reference evidence="3 4" key="1">
    <citation type="journal article" date="2013" name="Genome Announc.">
        <title>Draft Genome Sequence of an Alphaproteobacterium, Caenispirillum salinarum AK4(T), Isolated from a Solar Saltern.</title>
        <authorList>
            <person name="Khatri I."/>
            <person name="Singh A."/>
            <person name="Korpole S."/>
            <person name="Pinnaka A.K."/>
            <person name="Subramanian S."/>
        </authorList>
    </citation>
    <scope>NUCLEOTIDE SEQUENCE [LARGE SCALE GENOMIC DNA]</scope>
    <source>
        <strain evidence="3 4">AK4</strain>
    </source>
</reference>
<gene>
    <name evidence="3" type="ORF">C882_1412</name>
</gene>
<dbReference type="AlphaFoldDB" id="K9HG12"/>
<organism evidence="3 4">
    <name type="scientific">Caenispirillum salinarum AK4</name>
    <dbReference type="NCBI Taxonomy" id="1238182"/>
    <lineage>
        <taxon>Bacteria</taxon>
        <taxon>Pseudomonadati</taxon>
        <taxon>Pseudomonadota</taxon>
        <taxon>Alphaproteobacteria</taxon>
        <taxon>Rhodospirillales</taxon>
        <taxon>Novispirillaceae</taxon>
        <taxon>Caenispirillum</taxon>
    </lineage>
</organism>
<keyword evidence="4" id="KW-1185">Reference proteome</keyword>
<sequence length="78" mass="8043">MADKDKGSGGGKGRWIGILVVVVLAIGAWWVFDQWSSQPPTTMPAVGEGGGVQTDDSPPLTKGDPPSGYSIEEGEAAE</sequence>
<keyword evidence="2" id="KW-1133">Transmembrane helix</keyword>
<accession>K9HG12</accession>
<evidence type="ECO:0000313" key="3">
    <source>
        <dbReference type="EMBL" id="EKV27566.1"/>
    </source>
</evidence>
<protein>
    <submittedName>
        <fullName evidence="3">Uncharacterized protein</fullName>
    </submittedName>
</protein>
<name>K9HG12_9PROT</name>
<evidence type="ECO:0000256" key="2">
    <source>
        <dbReference type="SAM" id="Phobius"/>
    </source>
</evidence>
<evidence type="ECO:0000256" key="1">
    <source>
        <dbReference type="SAM" id="MobiDB-lite"/>
    </source>
</evidence>